<evidence type="ECO:0000256" key="1">
    <source>
        <dbReference type="ARBA" id="ARBA00001933"/>
    </source>
</evidence>
<dbReference type="PROSITE" id="PS00105">
    <property type="entry name" value="AA_TRANSFER_CLASS_1"/>
    <property type="match status" value="1"/>
</dbReference>
<organism evidence="8">
    <name type="scientific">Blattabacterium sp.</name>
    <name type="common">Anaplecta sp.</name>
    <dbReference type="NCBI Taxonomy" id="2712790"/>
    <lineage>
        <taxon>Bacteria</taxon>
        <taxon>Pseudomonadati</taxon>
        <taxon>Bacteroidota</taxon>
        <taxon>Flavobacteriia</taxon>
        <taxon>Flavobacteriales</taxon>
        <taxon>Blattabacteriaceae</taxon>
        <taxon>Blattabacterium</taxon>
    </lineage>
</organism>
<feature type="domain" description="Aminotransferase class I/classII large" evidence="7">
    <location>
        <begin position="33"/>
        <end position="390"/>
    </location>
</feature>
<dbReference type="EMBL" id="MN041702">
    <property type="protein sequence ID" value="QID55682.1"/>
    <property type="molecule type" value="Genomic_DNA"/>
</dbReference>
<name>A0A6G6BUM3_9FLAO</name>
<dbReference type="Gene3D" id="3.40.640.10">
    <property type="entry name" value="Type I PLP-dependent aspartate aminotransferase-like (Major domain)"/>
    <property type="match status" value="1"/>
</dbReference>
<protein>
    <recommendedName>
        <fullName evidence="6">Aminotransferase</fullName>
        <ecNumber evidence="6">2.6.1.-</ecNumber>
    </recommendedName>
</protein>
<evidence type="ECO:0000259" key="7">
    <source>
        <dbReference type="Pfam" id="PF00155"/>
    </source>
</evidence>
<comment type="similarity">
    <text evidence="2 6">Belongs to the class-I pyridoxal-phosphate-dependent aminotransferase family.</text>
</comment>
<dbReference type="GO" id="GO:0008483">
    <property type="term" value="F:transaminase activity"/>
    <property type="evidence" value="ECO:0007669"/>
    <property type="project" value="UniProtKB-KW"/>
</dbReference>
<dbReference type="PANTHER" id="PTHR46383">
    <property type="entry name" value="ASPARTATE AMINOTRANSFERASE"/>
    <property type="match status" value="1"/>
</dbReference>
<dbReference type="FunFam" id="3.40.640.10:FF:000033">
    <property type="entry name" value="Aspartate aminotransferase"/>
    <property type="match status" value="1"/>
</dbReference>
<dbReference type="Gene3D" id="3.90.1150.10">
    <property type="entry name" value="Aspartate Aminotransferase, domain 1"/>
    <property type="match status" value="1"/>
</dbReference>
<dbReference type="InterPro" id="IPR004838">
    <property type="entry name" value="NHTrfase_class1_PyrdxlP-BS"/>
</dbReference>
<comment type="cofactor">
    <cofactor evidence="1 6">
        <name>pyridoxal 5'-phosphate</name>
        <dbReference type="ChEBI" id="CHEBI:597326"/>
    </cofactor>
</comment>
<reference evidence="8" key="1">
    <citation type="journal article" date="2020" name="Biol. Lett.">
        <title>Evolutionary rates are correlated between cockroach symbionts and mitochondrial genomes.</title>
        <authorList>
            <person name="Arab D.A."/>
            <person name="Bourguignon T."/>
            <person name="Wang Z."/>
            <person name="Ho S.Y.W."/>
            <person name="Lo N."/>
        </authorList>
    </citation>
    <scope>NUCLEOTIDE SEQUENCE</scope>
    <source>
        <strain evidence="8">DHOG3624</strain>
    </source>
</reference>
<proteinExistence type="inferred from homology"/>
<keyword evidence="3 6" id="KW-0032">Aminotransferase</keyword>
<dbReference type="PANTHER" id="PTHR46383:SF1">
    <property type="entry name" value="ASPARTATE AMINOTRANSFERASE"/>
    <property type="match status" value="1"/>
</dbReference>
<evidence type="ECO:0000256" key="4">
    <source>
        <dbReference type="ARBA" id="ARBA00022679"/>
    </source>
</evidence>
<dbReference type="SUPFAM" id="SSF53383">
    <property type="entry name" value="PLP-dependent transferases"/>
    <property type="match status" value="1"/>
</dbReference>
<dbReference type="GO" id="GO:0006520">
    <property type="term" value="P:amino acid metabolic process"/>
    <property type="evidence" value="ECO:0007669"/>
    <property type="project" value="InterPro"/>
</dbReference>
<dbReference type="InterPro" id="IPR015422">
    <property type="entry name" value="PyrdxlP-dep_Trfase_small"/>
</dbReference>
<dbReference type="InterPro" id="IPR004839">
    <property type="entry name" value="Aminotransferase_I/II_large"/>
</dbReference>
<evidence type="ECO:0000256" key="5">
    <source>
        <dbReference type="ARBA" id="ARBA00022898"/>
    </source>
</evidence>
<dbReference type="InterPro" id="IPR015424">
    <property type="entry name" value="PyrdxlP-dep_Trfase"/>
</dbReference>
<evidence type="ECO:0000256" key="3">
    <source>
        <dbReference type="ARBA" id="ARBA00022576"/>
    </source>
</evidence>
<dbReference type="Pfam" id="PF00155">
    <property type="entry name" value="Aminotran_1_2"/>
    <property type="match status" value="1"/>
</dbReference>
<accession>A0A6G6BUM3</accession>
<keyword evidence="4 6" id="KW-0808">Transferase</keyword>
<dbReference type="InterPro" id="IPR050596">
    <property type="entry name" value="AspAT/PAT-like"/>
</dbReference>
<sequence length="395" mass="44852">MNNRLSNRLKNLSYSQTLAMSKKARELKNKGYNVINLSLGEPDFNPPNFVLEEAKKAINEGYHYYTPVSGFIELREIICKKFYRDNGLTYHPSQIVVSTGAKQSIMNILLSLLNKNDEVIIPAPYWVSYYQMVKFCEATPVIIPTKMDTKFKINPQQLKKYITSKTKLFIFSTPCNPTGSVYSYQELNELAKFFKNYPKIIILSDEIYEHICYSEKHISIASFPEIYHQVITINGLSKSFSMTGWRIGYIGAPEWIAKSCDKIQGQITSCANSIAQRAAISALKVSSDKLGYMIQKFKKRRNLILNLIKEIPEFKVITPDGAFYLFPNVSSLFGTKYGDKIINNSEDLSNLLLNEAKVATVSGNAFGDKECLRISYASTESNIIEAFKRIKQVLG</sequence>
<evidence type="ECO:0000313" key="8">
    <source>
        <dbReference type="EMBL" id="QID55682.1"/>
    </source>
</evidence>
<feature type="non-terminal residue" evidence="8">
    <location>
        <position position="395"/>
    </location>
</feature>
<keyword evidence="5" id="KW-0663">Pyridoxal phosphate</keyword>
<dbReference type="AlphaFoldDB" id="A0A6G6BUM3"/>
<dbReference type="GO" id="GO:0030170">
    <property type="term" value="F:pyridoxal phosphate binding"/>
    <property type="evidence" value="ECO:0007669"/>
    <property type="project" value="InterPro"/>
</dbReference>
<dbReference type="InterPro" id="IPR015421">
    <property type="entry name" value="PyrdxlP-dep_Trfase_major"/>
</dbReference>
<dbReference type="CDD" id="cd00609">
    <property type="entry name" value="AAT_like"/>
    <property type="match status" value="1"/>
</dbReference>
<evidence type="ECO:0000256" key="6">
    <source>
        <dbReference type="RuleBase" id="RU000481"/>
    </source>
</evidence>
<evidence type="ECO:0000256" key="2">
    <source>
        <dbReference type="ARBA" id="ARBA00007441"/>
    </source>
</evidence>
<dbReference type="EC" id="2.6.1.-" evidence="6"/>